<dbReference type="SUPFAM" id="SSF51261">
    <property type="entry name" value="Duplicated hybrid motif"/>
    <property type="match status" value="1"/>
</dbReference>
<name>D3DFJ1_HYDTT</name>
<dbReference type="RefSeq" id="WP_012962776.1">
    <property type="nucleotide sequence ID" value="NC_013799.1"/>
</dbReference>
<keyword evidence="5" id="KW-1185">Reference proteome</keyword>
<sequence>MKYRKYKIERKTDKKPRSRKFIKLLLLLGVFGFVLYITFQLFVQKPQLENLEALAKIPVQKDITLKLKGSPNVKLVKVKLIQGEKEFILYEGKPSKDGKVYLSISPKKMGIEDGKGQVLISLRYGLFGRETYRVSTFIDTQPPKIEPLSYTEYVVQGGAGAVKVRVKDGTQAFVYVGSDRYPMYRLEKGYFFTLFPIRVDQDPSTPIKVVAYDDAGNVSELLLKTKIAKVNFRIDKIRLTEEFIDKVIIPLLGKHLPPKEAFKEVNEMWRNRDVEKLKKIGSVSEGKKLWQGNFLQLPNSKVISTFGDIRYYYYQGEEVSTSRHMGYDFASFEKALIPASNDGIVVFTGSLGIYGNAIIIDHGFGLMSLYGHLSEIKVKKGELVKKGEIIGNTGNTGLALGDHLHFGVLVHGIEVNPKEWLDARWIKTRIERVLDAQ</sequence>
<proteinExistence type="predicted"/>
<dbReference type="InterPro" id="IPR050570">
    <property type="entry name" value="Cell_wall_metabolism_enzyme"/>
</dbReference>
<dbReference type="CDD" id="cd12797">
    <property type="entry name" value="M23_peptidase"/>
    <property type="match status" value="1"/>
</dbReference>
<keyword evidence="1" id="KW-0732">Signal</keyword>
<evidence type="ECO:0000256" key="1">
    <source>
        <dbReference type="ARBA" id="ARBA00022729"/>
    </source>
</evidence>
<dbReference type="STRING" id="608538.HTH_0126"/>
<dbReference type="Pfam" id="PF01551">
    <property type="entry name" value="Peptidase_M23"/>
    <property type="match status" value="1"/>
</dbReference>
<dbReference type="KEGG" id="hth:HTH_0126"/>
<reference evidence="4 5" key="1">
    <citation type="journal article" date="2010" name="J. Bacteriol.">
        <title>Complete genome sequence of the thermophilic, obligately chemolithoautotrophic hydrogen-oxidizing bacterium Hydrogenobacter thermophilus TK-6.</title>
        <authorList>
            <person name="Arai H."/>
            <person name="Kanbe H."/>
            <person name="Ishii M."/>
            <person name="Igarashi Y."/>
        </authorList>
    </citation>
    <scope>NUCLEOTIDE SEQUENCE [LARGE SCALE GENOMIC DNA]</scope>
    <source>
        <strain evidence="5">DSM 6534 / IAM 12695 / TK-6 [Tokyo]</strain>
    </source>
</reference>
<gene>
    <name evidence="4" type="ordered locus">HTH_0126</name>
</gene>
<feature type="transmembrane region" description="Helical" evidence="2">
    <location>
        <begin position="21"/>
        <end position="43"/>
    </location>
</feature>
<dbReference type="Proteomes" id="UP000002574">
    <property type="component" value="Chromosome"/>
</dbReference>
<dbReference type="InterPro" id="IPR011055">
    <property type="entry name" value="Dup_hybrid_motif"/>
</dbReference>
<dbReference type="eggNOG" id="COG0739">
    <property type="taxonomic scope" value="Bacteria"/>
</dbReference>
<keyword evidence="2" id="KW-0812">Transmembrane</keyword>
<evidence type="ECO:0000313" key="4">
    <source>
        <dbReference type="EMBL" id="BAI68593.1"/>
    </source>
</evidence>
<feature type="domain" description="M23ase beta-sheet core" evidence="3">
    <location>
        <begin position="323"/>
        <end position="417"/>
    </location>
</feature>
<dbReference type="OrthoDB" id="9805799at2"/>
<evidence type="ECO:0000259" key="3">
    <source>
        <dbReference type="Pfam" id="PF01551"/>
    </source>
</evidence>
<dbReference type="EMBL" id="AP011112">
    <property type="protein sequence ID" value="BAI68593.1"/>
    <property type="molecule type" value="Genomic_DNA"/>
</dbReference>
<dbReference type="AlphaFoldDB" id="D3DFJ1"/>
<organism evidence="4 5">
    <name type="scientific">Hydrogenobacter thermophilus (strain DSM 6534 / IAM 12695 / TK-6)</name>
    <dbReference type="NCBI Taxonomy" id="608538"/>
    <lineage>
        <taxon>Bacteria</taxon>
        <taxon>Pseudomonadati</taxon>
        <taxon>Aquificota</taxon>
        <taxon>Aquificia</taxon>
        <taxon>Aquificales</taxon>
        <taxon>Aquificaceae</taxon>
        <taxon>Hydrogenobacter</taxon>
    </lineage>
</organism>
<keyword evidence="2" id="KW-1133">Transmembrane helix</keyword>
<dbReference type="PATRIC" id="fig|608538.5.peg.128"/>
<dbReference type="InterPro" id="IPR016047">
    <property type="entry name" value="M23ase_b-sheet_dom"/>
</dbReference>
<dbReference type="Gene3D" id="2.70.70.10">
    <property type="entry name" value="Glucose Permease (Domain IIA)"/>
    <property type="match status" value="1"/>
</dbReference>
<accession>D3DFJ1</accession>
<evidence type="ECO:0000313" key="5">
    <source>
        <dbReference type="Proteomes" id="UP000002574"/>
    </source>
</evidence>
<dbReference type="PANTHER" id="PTHR21666:SF289">
    <property type="entry name" value="L-ALA--D-GLU ENDOPEPTIDASE"/>
    <property type="match status" value="1"/>
</dbReference>
<evidence type="ECO:0000256" key="2">
    <source>
        <dbReference type="SAM" id="Phobius"/>
    </source>
</evidence>
<dbReference type="PANTHER" id="PTHR21666">
    <property type="entry name" value="PEPTIDASE-RELATED"/>
    <property type="match status" value="1"/>
</dbReference>
<dbReference type="KEGG" id="hte:Hydth_0127"/>
<keyword evidence="2" id="KW-0472">Membrane</keyword>
<protein>
    <recommendedName>
        <fullName evidence="3">M23ase beta-sheet core domain-containing protein</fullName>
    </recommendedName>
</protein>
<dbReference type="GO" id="GO:0004222">
    <property type="term" value="F:metalloendopeptidase activity"/>
    <property type="evidence" value="ECO:0007669"/>
    <property type="project" value="TreeGrafter"/>
</dbReference>